<dbReference type="RefSeq" id="WP_220105305.1">
    <property type="nucleotide sequence ID" value="NZ_JAHZSS010000026.1"/>
</dbReference>
<dbReference type="InterPro" id="IPR018168">
    <property type="entry name" value="Ubi_Hdrlase_CS"/>
</dbReference>
<organism evidence="9 10">
    <name type="scientific">Neiella holothuriorum</name>
    <dbReference type="NCBI Taxonomy" id="2870530"/>
    <lineage>
        <taxon>Bacteria</taxon>
        <taxon>Pseudomonadati</taxon>
        <taxon>Pseudomonadota</taxon>
        <taxon>Gammaproteobacteria</taxon>
        <taxon>Alteromonadales</taxon>
        <taxon>Echinimonadaceae</taxon>
        <taxon>Neiella</taxon>
    </lineage>
</organism>
<protein>
    <submittedName>
        <fullName evidence="9">FAD-dependent oxidoreductase</fullName>
    </submittedName>
</protein>
<proteinExistence type="inferred from homology"/>
<keyword evidence="4" id="KW-0285">Flavoprotein</keyword>
<evidence type="ECO:0000256" key="2">
    <source>
        <dbReference type="ARBA" id="ARBA00004749"/>
    </source>
</evidence>
<dbReference type="Gene3D" id="3.50.50.60">
    <property type="entry name" value="FAD/NAD(P)-binding domain"/>
    <property type="match status" value="2"/>
</dbReference>
<dbReference type="Pfam" id="PF01494">
    <property type="entry name" value="FAD_binding_3"/>
    <property type="match status" value="1"/>
</dbReference>
<evidence type="ECO:0000256" key="7">
    <source>
        <dbReference type="ARBA" id="ARBA00023033"/>
    </source>
</evidence>
<evidence type="ECO:0000256" key="5">
    <source>
        <dbReference type="ARBA" id="ARBA00022827"/>
    </source>
</evidence>
<dbReference type="InterPro" id="IPR036188">
    <property type="entry name" value="FAD/NAD-bd_sf"/>
</dbReference>
<dbReference type="PANTHER" id="PTHR43876">
    <property type="entry name" value="UBIQUINONE BIOSYNTHESIS MONOOXYGENASE COQ6, MITOCHONDRIAL"/>
    <property type="match status" value="1"/>
</dbReference>
<evidence type="ECO:0000313" key="9">
    <source>
        <dbReference type="EMBL" id="MBW8192684.1"/>
    </source>
</evidence>
<keyword evidence="6" id="KW-0560">Oxidoreductase</keyword>
<name>A0ABS7EK01_9GAMM</name>
<evidence type="ECO:0000256" key="1">
    <source>
        <dbReference type="ARBA" id="ARBA00001974"/>
    </source>
</evidence>
<gene>
    <name evidence="9" type="ORF">K0504_16725</name>
</gene>
<accession>A0ABS7EK01</accession>
<comment type="cofactor">
    <cofactor evidence="1">
        <name>FAD</name>
        <dbReference type="ChEBI" id="CHEBI:57692"/>
    </cofactor>
</comment>
<keyword evidence="10" id="KW-1185">Reference proteome</keyword>
<keyword evidence="5" id="KW-0274">FAD</keyword>
<dbReference type="PRINTS" id="PR00420">
    <property type="entry name" value="RNGMNOXGNASE"/>
</dbReference>
<evidence type="ECO:0000313" key="10">
    <source>
        <dbReference type="Proteomes" id="UP001166251"/>
    </source>
</evidence>
<dbReference type="InterPro" id="IPR002938">
    <property type="entry name" value="FAD-bd"/>
</dbReference>
<dbReference type="InterPro" id="IPR010971">
    <property type="entry name" value="UbiH/COQ6"/>
</dbReference>
<dbReference type="EMBL" id="JAHZSS010000026">
    <property type="protein sequence ID" value="MBW8192684.1"/>
    <property type="molecule type" value="Genomic_DNA"/>
</dbReference>
<evidence type="ECO:0000256" key="4">
    <source>
        <dbReference type="ARBA" id="ARBA00022630"/>
    </source>
</evidence>
<comment type="caution">
    <text evidence="9">The sequence shown here is derived from an EMBL/GenBank/DDBJ whole genome shotgun (WGS) entry which is preliminary data.</text>
</comment>
<evidence type="ECO:0000259" key="8">
    <source>
        <dbReference type="Pfam" id="PF01494"/>
    </source>
</evidence>
<dbReference type="SUPFAM" id="SSF51905">
    <property type="entry name" value="FAD/NAD(P)-binding domain"/>
    <property type="match status" value="1"/>
</dbReference>
<sequence>MQSVDIVIIGGGMVGLSAAIGCARLGYQVVVVDQAKPPQAASDVIANRVSAISAASQRWLTQLDSWAGIEAQRATAYQTMAVWQADQLGELHMDANELGQPALGHIVENQVVTYALFQQAQQQTNLQLLYQSQCQQLHLNEREAWLALEGGQMIGAQLVICADGANSWGRQQANLPLTFRDYGHHAIVATVRTEQPHQHCARQAFTAAGPLAFLPLHDEHLCSIVWSIPPAQAEQLMALPDDGFNRKLTAAFDAQLGLCRVEGERAAIPLTMRYARRWLKHRLVLMGDAAHTIHPLAGQGVNLGFADAAAFVAELAQLTEASAESLDLGEQQHWRSYERQRKTAAVEMIAAMEGIKQAFSLQASPLRGIIGAGMNLVNQLSPVKNALVKKAMGL</sequence>
<dbReference type="PANTHER" id="PTHR43876:SF7">
    <property type="entry name" value="UBIQUINONE BIOSYNTHESIS MONOOXYGENASE COQ6, MITOCHONDRIAL"/>
    <property type="match status" value="1"/>
</dbReference>
<evidence type="ECO:0000256" key="6">
    <source>
        <dbReference type="ARBA" id="ARBA00023002"/>
    </source>
</evidence>
<dbReference type="InterPro" id="IPR051205">
    <property type="entry name" value="UbiH/COQ6_monooxygenase"/>
</dbReference>
<keyword evidence="7" id="KW-0503">Monooxygenase</keyword>
<dbReference type="PROSITE" id="PS01304">
    <property type="entry name" value="UBIH"/>
    <property type="match status" value="1"/>
</dbReference>
<comment type="similarity">
    <text evidence="3">Belongs to the UbiH/COQ6 family.</text>
</comment>
<evidence type="ECO:0000256" key="3">
    <source>
        <dbReference type="ARBA" id="ARBA00005349"/>
    </source>
</evidence>
<comment type="pathway">
    <text evidence="2">Cofactor biosynthesis; ubiquinone biosynthesis.</text>
</comment>
<dbReference type="Proteomes" id="UP001166251">
    <property type="component" value="Unassembled WGS sequence"/>
</dbReference>
<dbReference type="NCBIfam" id="TIGR01988">
    <property type="entry name" value="Ubi-OHases"/>
    <property type="match status" value="1"/>
</dbReference>
<feature type="domain" description="FAD-binding" evidence="8">
    <location>
        <begin position="4"/>
        <end position="327"/>
    </location>
</feature>
<reference evidence="9" key="1">
    <citation type="submission" date="2021-07" db="EMBL/GenBank/DDBJ databases">
        <title>Neiella marina sp. nov., isolated from the intestinal content of sea cucumber Apostichopus japonicus.</title>
        <authorList>
            <person name="Bai X."/>
        </authorList>
    </citation>
    <scope>NUCLEOTIDE SEQUENCE</scope>
    <source>
        <strain evidence="9">126</strain>
    </source>
</reference>